<proteinExistence type="inferred from homology"/>
<reference evidence="7" key="1">
    <citation type="submission" date="2016-02" db="EMBL/GenBank/DDBJ databases">
        <authorList>
            <person name="Holder M.E."/>
            <person name="Ajami N.J."/>
            <person name="Petrosino J.F."/>
        </authorList>
    </citation>
    <scope>NUCLEOTIDE SEQUENCE [LARGE SCALE GENOMIC DNA]</scope>
    <source>
        <strain evidence="7">CCUG 36733</strain>
    </source>
</reference>
<dbReference type="OrthoDB" id="3182374at2"/>
<evidence type="ECO:0000256" key="2">
    <source>
        <dbReference type="ARBA" id="ARBA00022679"/>
    </source>
</evidence>
<dbReference type="AlphaFoldDB" id="A0A0X8JEK6"/>
<keyword evidence="3" id="KW-0418">Kinase</keyword>
<accession>A0A0X8JEK6</accession>
<keyword evidence="2" id="KW-0808">Transferase</keyword>
<dbReference type="Pfam" id="PF07804">
    <property type="entry name" value="HipA_C"/>
    <property type="match status" value="1"/>
</dbReference>
<dbReference type="InterPro" id="IPR012893">
    <property type="entry name" value="HipA-like_C"/>
</dbReference>
<gene>
    <name evidence="6" type="ORF">AXF14_05350</name>
</gene>
<evidence type="ECO:0000259" key="4">
    <source>
        <dbReference type="Pfam" id="PF07804"/>
    </source>
</evidence>
<evidence type="ECO:0000256" key="1">
    <source>
        <dbReference type="ARBA" id="ARBA00010164"/>
    </source>
</evidence>
<dbReference type="KEGG" id="ard:AXF14_05350"/>
<protein>
    <recommendedName>
        <fullName evidence="8">Phosphatidylinositol kinase</fullName>
    </recommendedName>
</protein>
<evidence type="ECO:0000313" key="6">
    <source>
        <dbReference type="EMBL" id="AMD87122.1"/>
    </source>
</evidence>
<dbReference type="PANTHER" id="PTHR37419">
    <property type="entry name" value="SERINE/THREONINE-PROTEIN KINASE TOXIN HIPA"/>
    <property type="match status" value="1"/>
</dbReference>
<keyword evidence="7" id="KW-1185">Reference proteome</keyword>
<dbReference type="RefSeq" id="WP_067941464.1">
    <property type="nucleotide sequence ID" value="NZ_CP014228.1"/>
</dbReference>
<dbReference type="Proteomes" id="UP000065220">
    <property type="component" value="Chromosome"/>
</dbReference>
<name>A0A0X8JEK6_ACTRD</name>
<feature type="domain" description="HipA-like C-terminal" evidence="4">
    <location>
        <begin position="162"/>
        <end position="365"/>
    </location>
</feature>
<evidence type="ECO:0000256" key="3">
    <source>
        <dbReference type="ARBA" id="ARBA00022777"/>
    </source>
</evidence>
<dbReference type="EMBL" id="CP014228">
    <property type="protein sequence ID" value="AMD87122.1"/>
    <property type="molecule type" value="Genomic_DNA"/>
</dbReference>
<organism evidence="6 7">
    <name type="scientific">Actinomyces radicidentis</name>
    <dbReference type="NCBI Taxonomy" id="111015"/>
    <lineage>
        <taxon>Bacteria</taxon>
        <taxon>Bacillati</taxon>
        <taxon>Actinomycetota</taxon>
        <taxon>Actinomycetes</taxon>
        <taxon>Actinomycetales</taxon>
        <taxon>Actinomycetaceae</taxon>
        <taxon>Actinomyces</taxon>
    </lineage>
</organism>
<dbReference type="STRING" id="111015.AXF14_05350"/>
<evidence type="ECO:0000313" key="7">
    <source>
        <dbReference type="Proteomes" id="UP000065220"/>
    </source>
</evidence>
<evidence type="ECO:0008006" key="8">
    <source>
        <dbReference type="Google" id="ProtNLM"/>
    </source>
</evidence>
<sequence>MSIENLVVGWTAEDGAVNRVGTVTLLGGAQIQSFTYDRDWLATGFPIGEGLPLAPGPQAPADGTSTFGVLDDAGPDAWGRQVISRSRPLAEISTSLGMLAAVADESRQGALRFAADPDAGWTTTGDVAPLEELAALEADVAALVRGEADAAAVRRIYLGSSSQGGARPKTALRRPDGSLVMAKFPWEQDAYDVEACEAVALAVAEDAGLEVPPFRLERLDAGRSVLLVDRFDRTTRGRLGYQSMRTAAALGPFEPMTYRLAADTARFVAGSSAVHGVVGAAALAICVHNIDDHARNLGFVRRAGTWRLAPLFDLVPFPKEQTGTPIDGASPDRSLEQLLDTDWGVARSDVIRLVTRVAQTARGAWERAPRATGLDPEIAALMGRVVEDACDFGTVLDGTEPRFES</sequence>
<dbReference type="InterPro" id="IPR052028">
    <property type="entry name" value="HipA_Ser/Thr_kinase"/>
</dbReference>
<dbReference type="GO" id="GO:0005829">
    <property type="term" value="C:cytosol"/>
    <property type="evidence" value="ECO:0007669"/>
    <property type="project" value="TreeGrafter"/>
</dbReference>
<dbReference type="InterPro" id="IPR017508">
    <property type="entry name" value="HipA_N1"/>
</dbReference>
<feature type="domain" description="HipA N-terminal subdomain 1" evidence="5">
    <location>
        <begin position="19"/>
        <end position="112"/>
    </location>
</feature>
<comment type="similarity">
    <text evidence="1">Belongs to the HipA Ser/Thr kinase family.</text>
</comment>
<evidence type="ECO:0000259" key="5">
    <source>
        <dbReference type="Pfam" id="PF13657"/>
    </source>
</evidence>
<dbReference type="Pfam" id="PF13657">
    <property type="entry name" value="Couple_hipA"/>
    <property type="match status" value="1"/>
</dbReference>
<dbReference type="GO" id="GO:0004674">
    <property type="term" value="F:protein serine/threonine kinase activity"/>
    <property type="evidence" value="ECO:0007669"/>
    <property type="project" value="TreeGrafter"/>
</dbReference>
<dbReference type="PANTHER" id="PTHR37419:SF8">
    <property type="entry name" value="TOXIN YJJJ"/>
    <property type="match status" value="1"/>
</dbReference>